<feature type="region of interest" description="Disordered" evidence="4">
    <location>
        <begin position="420"/>
        <end position="472"/>
    </location>
</feature>
<feature type="compositionally biased region" description="Low complexity" evidence="4">
    <location>
        <begin position="756"/>
        <end position="776"/>
    </location>
</feature>
<dbReference type="Pfam" id="PF00400">
    <property type="entry name" value="WD40"/>
    <property type="match status" value="3"/>
</dbReference>
<dbReference type="GO" id="GO:0080008">
    <property type="term" value="C:Cul4-RING E3 ubiquitin ligase complex"/>
    <property type="evidence" value="ECO:0007669"/>
    <property type="project" value="TreeGrafter"/>
</dbReference>
<dbReference type="GO" id="GO:0005737">
    <property type="term" value="C:cytoplasm"/>
    <property type="evidence" value="ECO:0007669"/>
    <property type="project" value="TreeGrafter"/>
</dbReference>
<dbReference type="InterPro" id="IPR001680">
    <property type="entry name" value="WD40_rpt"/>
</dbReference>
<feature type="compositionally biased region" description="Acidic residues" evidence="4">
    <location>
        <begin position="886"/>
        <end position="896"/>
    </location>
</feature>
<feature type="compositionally biased region" description="Acidic residues" evidence="4">
    <location>
        <begin position="611"/>
        <end position="625"/>
    </location>
</feature>
<evidence type="ECO:0000313" key="5">
    <source>
        <dbReference type="EMBL" id="JAV27267.1"/>
    </source>
</evidence>
<keyword evidence="2" id="KW-0677">Repeat</keyword>
<dbReference type="InterPro" id="IPR015943">
    <property type="entry name" value="WD40/YVTN_repeat-like_dom_sf"/>
</dbReference>
<feature type="region of interest" description="Disordered" evidence="4">
    <location>
        <begin position="516"/>
        <end position="637"/>
    </location>
</feature>
<evidence type="ECO:0000256" key="2">
    <source>
        <dbReference type="ARBA" id="ARBA00022737"/>
    </source>
</evidence>
<evidence type="ECO:0000256" key="3">
    <source>
        <dbReference type="PROSITE-ProRule" id="PRU00221"/>
    </source>
</evidence>
<feature type="compositionally biased region" description="Low complexity" evidence="4">
    <location>
        <begin position="787"/>
        <end position="809"/>
    </location>
</feature>
<feature type="compositionally biased region" description="Polar residues" evidence="4">
    <location>
        <begin position="441"/>
        <end position="452"/>
    </location>
</feature>
<feature type="compositionally biased region" description="Basic and acidic residues" evidence="4">
    <location>
        <begin position="897"/>
        <end position="911"/>
    </location>
</feature>
<evidence type="ECO:0000256" key="1">
    <source>
        <dbReference type="ARBA" id="ARBA00022574"/>
    </source>
</evidence>
<dbReference type="SMART" id="SM00320">
    <property type="entry name" value="WD40"/>
    <property type="match status" value="5"/>
</dbReference>
<dbReference type="PANTHER" id="PTHR15574">
    <property type="entry name" value="WD REPEAT DOMAIN-CONTAINING FAMILY"/>
    <property type="match status" value="1"/>
</dbReference>
<reference evidence="5" key="1">
    <citation type="submission" date="2017-01" db="EMBL/GenBank/DDBJ databases">
        <title>A deep insight into the sialotranscriptome of adult male and female Cluex tarsalis mosquitoes.</title>
        <authorList>
            <person name="Ribeiro J.M."/>
            <person name="Moreira F."/>
            <person name="Bernard K.A."/>
            <person name="Calvo E."/>
        </authorList>
    </citation>
    <scope>NUCLEOTIDE SEQUENCE</scope>
    <source>
        <strain evidence="5">Kern County</strain>
        <tissue evidence="5">Salivary glands</tissue>
    </source>
</reference>
<dbReference type="InterPro" id="IPR036322">
    <property type="entry name" value="WD40_repeat_dom_sf"/>
</dbReference>
<dbReference type="SUPFAM" id="SSF50978">
    <property type="entry name" value="WD40 repeat-like"/>
    <property type="match status" value="1"/>
</dbReference>
<feature type="compositionally biased region" description="Basic residues" evidence="4">
    <location>
        <begin position="530"/>
        <end position="550"/>
    </location>
</feature>
<feature type="compositionally biased region" description="Acidic residues" evidence="4">
    <location>
        <begin position="717"/>
        <end position="730"/>
    </location>
</feature>
<protein>
    <submittedName>
        <fullName evidence="5">Putative serine/threonine-protein kinase</fullName>
    </submittedName>
</protein>
<organism evidence="5">
    <name type="scientific">Culex tarsalis</name>
    <name type="common">Encephalitis mosquito</name>
    <dbReference type="NCBI Taxonomy" id="7177"/>
    <lineage>
        <taxon>Eukaryota</taxon>
        <taxon>Metazoa</taxon>
        <taxon>Ecdysozoa</taxon>
        <taxon>Arthropoda</taxon>
        <taxon>Hexapoda</taxon>
        <taxon>Insecta</taxon>
        <taxon>Pterygota</taxon>
        <taxon>Neoptera</taxon>
        <taxon>Endopterygota</taxon>
        <taxon>Diptera</taxon>
        <taxon>Nematocera</taxon>
        <taxon>Culicoidea</taxon>
        <taxon>Culicidae</taxon>
        <taxon>Culicinae</taxon>
        <taxon>Culicini</taxon>
        <taxon>Culex</taxon>
        <taxon>Culex</taxon>
    </lineage>
</organism>
<dbReference type="InterPro" id="IPR045151">
    <property type="entry name" value="DCAF8"/>
</dbReference>
<dbReference type="EMBL" id="GFDL01007778">
    <property type="protein sequence ID" value="JAV27267.1"/>
    <property type="molecule type" value="Transcribed_RNA"/>
</dbReference>
<dbReference type="AlphaFoldDB" id="A0A1Q3FI90"/>
<proteinExistence type="predicted"/>
<feature type="compositionally biased region" description="Polar residues" evidence="4">
    <location>
        <begin position="689"/>
        <end position="705"/>
    </location>
</feature>
<dbReference type="Gene3D" id="2.130.10.10">
    <property type="entry name" value="YVTN repeat-like/Quinoprotein amine dehydrogenase"/>
    <property type="match status" value="3"/>
</dbReference>
<feature type="region of interest" description="Disordered" evidence="4">
    <location>
        <begin position="884"/>
        <end position="954"/>
    </location>
</feature>
<accession>A0A1Q3FI90</accession>
<name>A0A1Q3FI90_CULTA</name>
<feature type="repeat" description="WD" evidence="3">
    <location>
        <begin position="47"/>
        <end position="88"/>
    </location>
</feature>
<feature type="repeat" description="WD" evidence="3">
    <location>
        <begin position="323"/>
        <end position="354"/>
    </location>
</feature>
<keyword evidence="5" id="KW-0808">Transferase</keyword>
<keyword evidence="5" id="KW-0418">Kinase</keyword>
<dbReference type="PANTHER" id="PTHR15574:SF43">
    <property type="entry name" value="DDB1- AND CUL4-ASSOCIATED FACTOR 5"/>
    <property type="match status" value="1"/>
</dbReference>
<keyword evidence="1 3" id="KW-0853">WD repeat</keyword>
<dbReference type="InterPro" id="IPR019775">
    <property type="entry name" value="WD40_repeat_CS"/>
</dbReference>
<feature type="region of interest" description="Disordered" evidence="4">
    <location>
        <begin position="673"/>
        <end position="813"/>
    </location>
</feature>
<dbReference type="GO" id="GO:0016301">
    <property type="term" value="F:kinase activity"/>
    <property type="evidence" value="ECO:0007669"/>
    <property type="project" value="UniProtKB-KW"/>
</dbReference>
<dbReference type="PROSITE" id="PS50294">
    <property type="entry name" value="WD_REPEATS_REGION"/>
    <property type="match status" value="2"/>
</dbReference>
<dbReference type="GO" id="GO:0045717">
    <property type="term" value="P:negative regulation of fatty acid biosynthetic process"/>
    <property type="evidence" value="ECO:0007669"/>
    <property type="project" value="TreeGrafter"/>
</dbReference>
<sequence>MDLQRPWRVNVVRHLGARQAGDNVHNFRDNLFHERLRIARNLYKKDLVSHYGCVNAIEFSAEGELLVSGGDDRRVLLWNVDKSIMEKESPVAMAKQHLSNIFCLGLDSKNTRIFSGGNDDVVIVHDVETRESVDVFLHSKPVYGLSIDPCNDAIFATAGEDGKVLIFDVRDSSNVMCVSRYRSPYHAVMHHPYDAGFIVTANAKEGAALWDLRSPKMPTIRYGGDNAAQSCMSVRFNSAGTQVLALRRRLPPILYGTASPDPICQFYHPDYYNSCTMKSCCFAGENDQYVLSGSDDFNLYVWRVTDADVTDTDQWVDRNQMVLYGHRSIVNQVRYNPQKCLIASSGVEKIVKLWTPFELDSWRGSLTEEATGPENPREVFTNEEYISLNMTHDYSHQSTSEDPRMMAFFDYLVQQEIEGWNSETSDQSSEHSSDENESSRPDTTQTSDTDAVQSYIPMRGQQQNRRGDVAQRTKYRNRIAYLIATKRNRLKRLALKTANARTTNRRTITKAKYGALRNQPKRPGLGALRTTRKGIGKHRNRRLSTSKYNKRPAVSHEQTSDSEVPNKQSTKKRRLQTTNLNLAVYRTFRRKTKGAATPSSNSNTSTRVEESSSDDDDDDDDDAGNDSEQQHSAAKKRRLMEALSSLPSTSRSFPSGAGCNNGAGPSGLCNAGRSAAAGGGGSSTTSRSLISLDTPSTSTGLTGNGRNLLFHIASTTNDDDDDDDSDDDPSIPEHPTSPDNMLRVITSPINHFEIPSNSSSTAVNAGSSSAVQSQVVDHNGNNMLDRSNNNDSYVNHNNNNSARTSNNRSEVPNGAQKRIVNPQQDQNESSSSYNQVYDHTYSSRSNSRLSSSYDYDCSSSADETFAEYFHNKKKLMACAATNGNNEVEDEDEDDEEVLRRPRRPDYNRDLLNHTPDSGIATGPCSSVSTAGVPSSAKSRPAAGTPSEPTAGPSGALFLAKVARVRKNYRKHFCDDSDSE</sequence>
<dbReference type="PROSITE" id="PS50082">
    <property type="entry name" value="WD_REPEATS_2"/>
    <property type="match status" value="2"/>
</dbReference>
<feature type="compositionally biased region" description="Polar residues" evidence="4">
    <location>
        <begin position="923"/>
        <end position="937"/>
    </location>
</feature>
<evidence type="ECO:0000256" key="4">
    <source>
        <dbReference type="SAM" id="MobiDB-lite"/>
    </source>
</evidence>
<feature type="compositionally biased region" description="Basic and acidic residues" evidence="4">
    <location>
        <begin position="428"/>
        <end position="440"/>
    </location>
</feature>
<dbReference type="PROSITE" id="PS00678">
    <property type="entry name" value="WD_REPEATS_1"/>
    <property type="match status" value="1"/>
</dbReference>